<organism evidence="6 7">
    <name type="scientific">Nocardioides marmoribigeumensis</name>
    <dbReference type="NCBI Taxonomy" id="433649"/>
    <lineage>
        <taxon>Bacteria</taxon>
        <taxon>Bacillati</taxon>
        <taxon>Actinomycetota</taxon>
        <taxon>Actinomycetes</taxon>
        <taxon>Propionibacteriales</taxon>
        <taxon>Nocardioidaceae</taxon>
        <taxon>Nocardioides</taxon>
    </lineage>
</organism>
<protein>
    <submittedName>
        <fullName evidence="6">AcrR family transcriptional regulator</fullName>
    </submittedName>
</protein>
<dbReference type="InterPro" id="IPR001647">
    <property type="entry name" value="HTH_TetR"/>
</dbReference>
<dbReference type="InterPro" id="IPR050109">
    <property type="entry name" value="HTH-type_TetR-like_transc_reg"/>
</dbReference>
<comment type="caution">
    <text evidence="6">The sequence shown here is derived from an EMBL/GenBank/DDBJ whole genome shotgun (WGS) entry which is preliminary data.</text>
</comment>
<dbReference type="PROSITE" id="PS50977">
    <property type="entry name" value="HTH_TETR_2"/>
    <property type="match status" value="1"/>
</dbReference>
<proteinExistence type="predicted"/>
<keyword evidence="1" id="KW-0805">Transcription regulation</keyword>
<accession>A0ABU2C1P3</accession>
<dbReference type="Pfam" id="PF00440">
    <property type="entry name" value="TetR_N"/>
    <property type="match status" value="1"/>
</dbReference>
<dbReference type="EMBL" id="JAVDYG010000001">
    <property type="protein sequence ID" value="MDR7364597.1"/>
    <property type="molecule type" value="Genomic_DNA"/>
</dbReference>
<evidence type="ECO:0000256" key="3">
    <source>
        <dbReference type="ARBA" id="ARBA00023163"/>
    </source>
</evidence>
<dbReference type="Proteomes" id="UP001183648">
    <property type="component" value="Unassembled WGS sequence"/>
</dbReference>
<dbReference type="InterPro" id="IPR009057">
    <property type="entry name" value="Homeodomain-like_sf"/>
</dbReference>
<dbReference type="PANTHER" id="PTHR30055">
    <property type="entry name" value="HTH-TYPE TRANSCRIPTIONAL REGULATOR RUTR"/>
    <property type="match status" value="1"/>
</dbReference>
<feature type="domain" description="HTH tetR-type" evidence="5">
    <location>
        <begin position="16"/>
        <end position="76"/>
    </location>
</feature>
<keyword evidence="2 4" id="KW-0238">DNA-binding</keyword>
<evidence type="ECO:0000256" key="2">
    <source>
        <dbReference type="ARBA" id="ARBA00023125"/>
    </source>
</evidence>
<evidence type="ECO:0000259" key="5">
    <source>
        <dbReference type="PROSITE" id="PS50977"/>
    </source>
</evidence>
<evidence type="ECO:0000313" key="7">
    <source>
        <dbReference type="Proteomes" id="UP001183648"/>
    </source>
</evidence>
<dbReference type="PANTHER" id="PTHR30055:SF234">
    <property type="entry name" value="HTH-TYPE TRANSCRIPTIONAL REGULATOR BETI"/>
    <property type="match status" value="1"/>
</dbReference>
<sequence>MSASTTEAAPARRSRVNTRARLVEAAADVFADKPFGAVTVDDLVGAAGFTRGAFYSNFSSVREVFVLAYAQQSVLMLDEVNRVVDDTPEGEFHLSSIDQLFAALEPLGPRWFRLHQEFTLLAVRDEEARSLFLAHVEEFEGRMQRLFERILGLLGREPISDIASLSEALMALYQHSLGTQQLGAGHLTPEVLVGDLLPQLLIALSRPRSA</sequence>
<evidence type="ECO:0000256" key="1">
    <source>
        <dbReference type="ARBA" id="ARBA00023015"/>
    </source>
</evidence>
<dbReference type="SUPFAM" id="SSF46689">
    <property type="entry name" value="Homeodomain-like"/>
    <property type="match status" value="1"/>
</dbReference>
<keyword evidence="7" id="KW-1185">Reference proteome</keyword>
<dbReference type="Gene3D" id="1.10.357.10">
    <property type="entry name" value="Tetracycline Repressor, domain 2"/>
    <property type="match status" value="1"/>
</dbReference>
<gene>
    <name evidence="6" type="ORF">J2S63_004150</name>
</gene>
<reference evidence="6 7" key="1">
    <citation type="submission" date="2023-07" db="EMBL/GenBank/DDBJ databases">
        <title>Sequencing the genomes of 1000 actinobacteria strains.</title>
        <authorList>
            <person name="Klenk H.-P."/>
        </authorList>
    </citation>
    <scope>NUCLEOTIDE SEQUENCE [LARGE SCALE GENOMIC DNA]</scope>
    <source>
        <strain evidence="6 7">DSM 19426</strain>
    </source>
</reference>
<keyword evidence="3" id="KW-0804">Transcription</keyword>
<dbReference type="RefSeq" id="WP_310306397.1">
    <property type="nucleotide sequence ID" value="NZ_BAAAPS010000006.1"/>
</dbReference>
<feature type="DNA-binding region" description="H-T-H motif" evidence="4">
    <location>
        <begin position="39"/>
        <end position="58"/>
    </location>
</feature>
<evidence type="ECO:0000256" key="4">
    <source>
        <dbReference type="PROSITE-ProRule" id="PRU00335"/>
    </source>
</evidence>
<evidence type="ECO:0000313" key="6">
    <source>
        <dbReference type="EMBL" id="MDR7364597.1"/>
    </source>
</evidence>
<name>A0ABU2C1P3_9ACTN</name>